<dbReference type="AlphaFoldDB" id="Q75J83"/>
<evidence type="ECO:0000313" key="3">
    <source>
        <dbReference type="Proteomes" id="UP000000763"/>
    </source>
</evidence>
<evidence type="ECO:0000256" key="1">
    <source>
        <dbReference type="SAM" id="MobiDB-lite"/>
    </source>
</evidence>
<accession>Q75J83</accession>
<organism evidence="2 3">
    <name type="scientific">Oryza sativa subsp. japonica</name>
    <name type="common">Rice</name>
    <dbReference type="NCBI Taxonomy" id="39947"/>
    <lineage>
        <taxon>Eukaryota</taxon>
        <taxon>Viridiplantae</taxon>
        <taxon>Streptophyta</taxon>
        <taxon>Embryophyta</taxon>
        <taxon>Tracheophyta</taxon>
        <taxon>Spermatophyta</taxon>
        <taxon>Magnoliopsida</taxon>
        <taxon>Liliopsida</taxon>
        <taxon>Poales</taxon>
        <taxon>Poaceae</taxon>
        <taxon>BOP clade</taxon>
        <taxon>Oryzoideae</taxon>
        <taxon>Oryzeae</taxon>
        <taxon>Oryzinae</taxon>
        <taxon>Oryza</taxon>
        <taxon>Oryza sativa</taxon>
    </lineage>
</organism>
<feature type="compositionally biased region" description="Basic residues" evidence="1">
    <location>
        <begin position="237"/>
        <end position="247"/>
    </location>
</feature>
<evidence type="ECO:0000313" key="2">
    <source>
        <dbReference type="EMBL" id="AAT01391.1"/>
    </source>
</evidence>
<dbReference type="PANTHER" id="PTHR33087">
    <property type="entry name" value="OS07G0539200 PROTEIN"/>
    <property type="match status" value="1"/>
</dbReference>
<sequence length="391" mass="43231">MDHIPGLPNQRPAVGYATVPMTELMQHELERLHYHGALISAEVEGQETSPREVARALTQQVGIPISDLRVTRHHPEDFFVFFDFPEGQAAAARRGFITLDGGRFTITPWSADRHVHHPNWWFRVRLCLEGLPQYAWNRAGLEGVMVLSTFFPPGAGRVTSGITPPLPDEIALPPRGRLPHVIVHLDEMEDWTPGPPRSPSFGVSGLPSSDLSDSGGPIPTVRTFQWYLGCADGTQPPRRRAAARRGCRAPPQRREDPEDDEDDDGRRRHAEDIPPRRRSLRDVIIGRGRSVESRAAEGVRHRSRTPHPSGRQRAHGDGRQGRSQTRHSSRCSCRYRSRRTRSPSSLTPRDQDGTGDAGCATTKVVAVSGQADGDQQCSARSVVAPSGKTIS</sequence>
<dbReference type="EMBL" id="AC118289">
    <property type="protein sequence ID" value="AAT01391.1"/>
    <property type="molecule type" value="Genomic_DNA"/>
</dbReference>
<protein>
    <recommendedName>
        <fullName evidence="4">DUF4283 domain-containing protein</fullName>
    </recommendedName>
</protein>
<dbReference type="PANTHER" id="PTHR33087:SF21">
    <property type="entry name" value="OS03G0782100 PROTEIN"/>
    <property type="match status" value="1"/>
</dbReference>
<dbReference type="InterPro" id="IPR053253">
    <property type="entry name" value="Sex_diff_modulator"/>
</dbReference>
<feature type="compositionally biased region" description="Basic residues" evidence="1">
    <location>
        <begin position="324"/>
        <end position="341"/>
    </location>
</feature>
<proteinExistence type="predicted"/>
<feature type="region of interest" description="Disordered" evidence="1">
    <location>
        <begin position="370"/>
        <end position="391"/>
    </location>
</feature>
<gene>
    <name evidence="2" type="ORF">OSJNBb0099O15.3</name>
</gene>
<feature type="compositionally biased region" description="Basic residues" evidence="1">
    <location>
        <begin position="301"/>
        <end position="313"/>
    </location>
</feature>
<evidence type="ECO:0008006" key="4">
    <source>
        <dbReference type="Google" id="ProtNLM"/>
    </source>
</evidence>
<feature type="compositionally biased region" description="Low complexity" evidence="1">
    <location>
        <begin position="204"/>
        <end position="217"/>
    </location>
</feature>
<reference evidence="3" key="2">
    <citation type="journal article" date="2008" name="Nucleic Acids Res.">
        <title>The rice annotation project database (RAP-DB): 2008 update.</title>
        <authorList>
            <consortium name="The rice annotation project (RAP)"/>
        </authorList>
    </citation>
    <scope>GENOME REANNOTATION</scope>
    <source>
        <strain evidence="3">cv. Nipponbare</strain>
    </source>
</reference>
<feature type="region of interest" description="Disordered" evidence="1">
    <location>
        <begin position="189"/>
        <end position="217"/>
    </location>
</feature>
<name>Q75J83_ORYSJ</name>
<reference evidence="3" key="1">
    <citation type="journal article" date="2005" name="Nature">
        <title>The map-based sequence of the rice genome.</title>
        <authorList>
            <consortium name="International rice genome sequencing project (IRGSP)"/>
            <person name="Matsumoto T."/>
            <person name="Wu J."/>
            <person name="Kanamori H."/>
            <person name="Katayose Y."/>
            <person name="Fujisawa M."/>
            <person name="Namiki N."/>
            <person name="Mizuno H."/>
            <person name="Yamamoto K."/>
            <person name="Antonio B.A."/>
            <person name="Baba T."/>
            <person name="Sakata K."/>
            <person name="Nagamura Y."/>
            <person name="Aoki H."/>
            <person name="Arikawa K."/>
            <person name="Arita K."/>
            <person name="Bito T."/>
            <person name="Chiden Y."/>
            <person name="Fujitsuka N."/>
            <person name="Fukunaka R."/>
            <person name="Hamada M."/>
            <person name="Harada C."/>
            <person name="Hayashi A."/>
            <person name="Hijishita S."/>
            <person name="Honda M."/>
            <person name="Hosokawa S."/>
            <person name="Ichikawa Y."/>
            <person name="Idonuma A."/>
            <person name="Iijima M."/>
            <person name="Ikeda M."/>
            <person name="Ikeno M."/>
            <person name="Ito K."/>
            <person name="Ito S."/>
            <person name="Ito T."/>
            <person name="Ito Y."/>
            <person name="Ito Y."/>
            <person name="Iwabuchi A."/>
            <person name="Kamiya K."/>
            <person name="Karasawa W."/>
            <person name="Kurita K."/>
            <person name="Katagiri S."/>
            <person name="Kikuta A."/>
            <person name="Kobayashi H."/>
            <person name="Kobayashi N."/>
            <person name="Machita K."/>
            <person name="Maehara T."/>
            <person name="Masukawa M."/>
            <person name="Mizubayashi T."/>
            <person name="Mukai Y."/>
            <person name="Nagasaki H."/>
            <person name="Nagata Y."/>
            <person name="Naito S."/>
            <person name="Nakashima M."/>
            <person name="Nakama Y."/>
            <person name="Nakamichi Y."/>
            <person name="Nakamura M."/>
            <person name="Meguro A."/>
            <person name="Negishi M."/>
            <person name="Ohta I."/>
            <person name="Ohta T."/>
            <person name="Okamoto M."/>
            <person name="Ono N."/>
            <person name="Saji S."/>
            <person name="Sakaguchi M."/>
            <person name="Sakai K."/>
            <person name="Shibata M."/>
            <person name="Shimokawa T."/>
            <person name="Song J."/>
            <person name="Takazaki Y."/>
            <person name="Terasawa K."/>
            <person name="Tsugane M."/>
            <person name="Tsuji K."/>
            <person name="Ueda S."/>
            <person name="Waki K."/>
            <person name="Yamagata H."/>
            <person name="Yamamoto M."/>
            <person name="Yamamoto S."/>
            <person name="Yamane H."/>
            <person name="Yoshiki S."/>
            <person name="Yoshihara R."/>
            <person name="Yukawa K."/>
            <person name="Zhong H."/>
            <person name="Yano M."/>
            <person name="Yuan Q."/>
            <person name="Ouyang S."/>
            <person name="Liu J."/>
            <person name="Jones K.M."/>
            <person name="Gansberger K."/>
            <person name="Moffat K."/>
            <person name="Hill J."/>
            <person name="Bera J."/>
            <person name="Fadrosh D."/>
            <person name="Jin S."/>
            <person name="Johri S."/>
            <person name="Kim M."/>
            <person name="Overton L."/>
            <person name="Reardon M."/>
            <person name="Tsitrin T."/>
            <person name="Vuong H."/>
            <person name="Weaver B."/>
            <person name="Ciecko A."/>
            <person name="Tallon L."/>
            <person name="Jackson J."/>
            <person name="Pai G."/>
            <person name="Aken S.V."/>
            <person name="Utterback T."/>
            <person name="Reidmuller S."/>
            <person name="Feldblyum T."/>
            <person name="Hsiao J."/>
            <person name="Zismann V."/>
            <person name="Iobst S."/>
            <person name="de Vazeille A.R."/>
            <person name="Buell C.R."/>
            <person name="Ying K."/>
            <person name="Li Y."/>
            <person name="Lu T."/>
            <person name="Huang Y."/>
            <person name="Zhao Q."/>
            <person name="Feng Q."/>
            <person name="Zhang L."/>
            <person name="Zhu J."/>
            <person name="Weng Q."/>
            <person name="Mu J."/>
            <person name="Lu Y."/>
            <person name="Fan D."/>
            <person name="Liu Y."/>
            <person name="Guan J."/>
            <person name="Zhang Y."/>
            <person name="Yu S."/>
            <person name="Liu X."/>
            <person name="Zhang Y."/>
            <person name="Hong G."/>
            <person name="Han B."/>
            <person name="Choisne N."/>
            <person name="Demange N."/>
            <person name="Orjeda G."/>
            <person name="Samain S."/>
            <person name="Cattolico L."/>
            <person name="Pelletier E."/>
            <person name="Couloux A."/>
            <person name="Segurens B."/>
            <person name="Wincker P."/>
            <person name="D'Hont A."/>
            <person name="Scarpelli C."/>
            <person name="Weissenbach J."/>
            <person name="Salanoubat M."/>
            <person name="Quetier F."/>
            <person name="Yu Y."/>
            <person name="Kim H.R."/>
            <person name="Rambo T."/>
            <person name="Currie J."/>
            <person name="Collura K."/>
            <person name="Luo M."/>
            <person name="Yang T."/>
            <person name="Ammiraju J.S.S."/>
            <person name="Engler F."/>
            <person name="Soderlund C."/>
            <person name="Wing R.A."/>
            <person name="Palmer L.E."/>
            <person name="de la Bastide M."/>
            <person name="Spiegel L."/>
            <person name="Nascimento L."/>
            <person name="Zutavern T."/>
            <person name="O'Shaughnessy A."/>
            <person name="Dike S."/>
            <person name="Dedhia N."/>
            <person name="Preston R."/>
            <person name="Balija V."/>
            <person name="McCombie W.R."/>
            <person name="Chow T."/>
            <person name="Chen H."/>
            <person name="Chung M."/>
            <person name="Chen C."/>
            <person name="Shaw J."/>
            <person name="Wu H."/>
            <person name="Hsiao K."/>
            <person name="Chao Y."/>
            <person name="Chu M."/>
            <person name="Cheng C."/>
            <person name="Hour A."/>
            <person name="Lee P."/>
            <person name="Lin S."/>
            <person name="Lin Y."/>
            <person name="Liou J."/>
            <person name="Liu S."/>
            <person name="Hsing Y."/>
            <person name="Raghuvanshi S."/>
            <person name="Mohanty A."/>
            <person name="Bharti A.K."/>
            <person name="Gaur A."/>
            <person name="Gupta V."/>
            <person name="Kumar D."/>
            <person name="Ravi V."/>
            <person name="Vij S."/>
            <person name="Kapur A."/>
            <person name="Khurana P."/>
            <person name="Khurana P."/>
            <person name="Khurana J.P."/>
            <person name="Tyagi A.K."/>
            <person name="Gaikwad K."/>
            <person name="Singh A."/>
            <person name="Dalal V."/>
            <person name="Srivastava S."/>
            <person name="Dixit A."/>
            <person name="Pal A.K."/>
            <person name="Ghazi I.A."/>
            <person name="Yadav M."/>
            <person name="Pandit A."/>
            <person name="Bhargava A."/>
            <person name="Sureshbabu K."/>
            <person name="Batra K."/>
            <person name="Sharma T.R."/>
            <person name="Mohapatra T."/>
            <person name="Singh N.K."/>
            <person name="Messing J."/>
            <person name="Nelson A.B."/>
            <person name="Fuks G."/>
            <person name="Kavchok S."/>
            <person name="Keizer G."/>
            <person name="Linton E."/>
            <person name="Llaca V."/>
            <person name="Song R."/>
            <person name="Tanyolac B."/>
            <person name="Young S."/>
            <person name="Ho-Il K."/>
            <person name="Hahn J.H."/>
            <person name="Sangsakoo G."/>
            <person name="Vanavichit A."/>
            <person name="de Mattos Luiz.A.T."/>
            <person name="Zimmer P.D."/>
            <person name="Malone G."/>
            <person name="Dellagostin O."/>
            <person name="de Oliveira A.C."/>
            <person name="Bevan M."/>
            <person name="Bancroft I."/>
            <person name="Minx P."/>
            <person name="Cordum H."/>
            <person name="Wilson R."/>
            <person name="Cheng Z."/>
            <person name="Jin W."/>
            <person name="Jiang J."/>
            <person name="Leong S.A."/>
            <person name="Iwama H."/>
            <person name="Gojobori T."/>
            <person name="Itoh T."/>
            <person name="Niimura Y."/>
            <person name="Fujii Y."/>
            <person name="Habara T."/>
            <person name="Sakai H."/>
            <person name="Sato Y."/>
            <person name="Wilson G."/>
            <person name="Kumar K."/>
            <person name="McCouch S."/>
            <person name="Juretic N."/>
            <person name="Hoen D."/>
            <person name="Wright S."/>
            <person name="Bruskiewich R."/>
            <person name="Bureau T."/>
            <person name="Miyao A."/>
            <person name="Hirochika H."/>
            <person name="Nishikawa T."/>
            <person name="Kadowaki K."/>
            <person name="Sugiura M."/>
            <person name="Burr B."/>
            <person name="Sasaki T."/>
        </authorList>
    </citation>
    <scope>NUCLEOTIDE SEQUENCE [LARGE SCALE GENOMIC DNA]</scope>
    <source>
        <strain evidence="3">cv. Nipponbare</strain>
    </source>
</reference>
<feature type="compositionally biased region" description="Basic and acidic residues" evidence="1">
    <location>
        <begin position="289"/>
        <end position="300"/>
    </location>
</feature>
<feature type="region of interest" description="Disordered" evidence="1">
    <location>
        <begin position="232"/>
        <end position="358"/>
    </location>
</feature>
<feature type="compositionally biased region" description="Basic and acidic residues" evidence="1">
    <location>
        <begin position="264"/>
        <end position="275"/>
    </location>
</feature>
<dbReference type="Proteomes" id="UP000000763">
    <property type="component" value="Chromosome 5"/>
</dbReference>